<dbReference type="GO" id="GO:0015087">
    <property type="term" value="F:cobalt ion transmembrane transporter activity"/>
    <property type="evidence" value="ECO:0007669"/>
    <property type="project" value="UniProtKB-UniRule"/>
</dbReference>
<evidence type="ECO:0000256" key="9">
    <source>
        <dbReference type="ARBA" id="ARBA00023065"/>
    </source>
</evidence>
<dbReference type="GO" id="GO:0043190">
    <property type="term" value="C:ATP-binding cassette (ABC) transporter complex"/>
    <property type="evidence" value="ECO:0007669"/>
    <property type="project" value="InterPro"/>
</dbReference>
<evidence type="ECO:0000256" key="6">
    <source>
        <dbReference type="ARBA" id="ARBA00022573"/>
    </source>
</evidence>
<comment type="function">
    <text evidence="12">Part of the energy-coupling factor (ECF) transporter complex CbiMNOQ involved in cobalt import.</text>
</comment>
<dbReference type="PANTHER" id="PTHR43627:SF1">
    <property type="entry name" value="COBALT TRANSPORT PROTEIN CBIM"/>
    <property type="match status" value="1"/>
</dbReference>
<evidence type="ECO:0000256" key="2">
    <source>
        <dbReference type="ARBA" id="ARBA00004953"/>
    </source>
</evidence>
<reference evidence="13 14" key="1">
    <citation type="journal article" date="2014" name="PLoS Genet.">
        <title>Phylogenetically driven sequencing of extremely halophilic archaea reveals strategies for static and dynamic osmo-response.</title>
        <authorList>
            <person name="Becker E.A."/>
            <person name="Seitzer P.M."/>
            <person name="Tritt A."/>
            <person name="Larsen D."/>
            <person name="Krusor M."/>
            <person name="Yao A.I."/>
            <person name="Wu D."/>
            <person name="Madern D."/>
            <person name="Eisen J.A."/>
            <person name="Darling A.E."/>
            <person name="Facciotti M.T."/>
        </authorList>
    </citation>
    <scope>NUCLEOTIDE SEQUENCE [LARGE SCALE GENOMIC DNA]</scope>
    <source>
        <strain evidence="13 14">ATCC BAA-1512</strain>
    </source>
</reference>
<dbReference type="STRING" id="662479.C440_06222"/>
<dbReference type="NCBIfam" id="TIGR00123">
    <property type="entry name" value="cbiM"/>
    <property type="match status" value="1"/>
</dbReference>
<comment type="similarity">
    <text evidence="12">Belongs to the CbiM family.</text>
</comment>
<dbReference type="PATRIC" id="fig|662479.7.peg.1257"/>
<keyword evidence="9 12" id="KW-0406">Ion transport</keyword>
<keyword evidence="11 12" id="KW-0170">Cobalt</keyword>
<evidence type="ECO:0000256" key="1">
    <source>
        <dbReference type="ARBA" id="ARBA00004429"/>
    </source>
</evidence>
<protein>
    <recommendedName>
        <fullName evidence="12">Putative cobalt transport protein CbiM</fullName>
    </recommendedName>
    <alternativeName>
        <fullName evidence="12">Energy-coupling factor transporter probable substrate-capture protein CbiM</fullName>
        <shortName evidence="12">ECF transporter S component CbiM</shortName>
    </alternativeName>
</protein>
<evidence type="ECO:0000256" key="12">
    <source>
        <dbReference type="HAMAP-Rule" id="MF_01462"/>
    </source>
</evidence>
<dbReference type="InterPro" id="IPR002751">
    <property type="entry name" value="CbiM/NikMN"/>
</dbReference>
<proteinExistence type="inferred from homology"/>
<evidence type="ECO:0000256" key="3">
    <source>
        <dbReference type="ARBA" id="ARBA00022426"/>
    </source>
</evidence>
<feature type="transmembrane region" description="Helical" evidence="12">
    <location>
        <begin position="21"/>
        <end position="42"/>
    </location>
</feature>
<evidence type="ECO:0000256" key="11">
    <source>
        <dbReference type="ARBA" id="ARBA00023285"/>
    </source>
</evidence>
<dbReference type="EMBL" id="AOLN01000010">
    <property type="protein sequence ID" value="ELZ95863.1"/>
    <property type="molecule type" value="Genomic_DNA"/>
</dbReference>
<evidence type="ECO:0000256" key="8">
    <source>
        <dbReference type="ARBA" id="ARBA00022989"/>
    </source>
</evidence>
<evidence type="ECO:0000256" key="4">
    <source>
        <dbReference type="ARBA" id="ARBA00022448"/>
    </source>
</evidence>
<gene>
    <name evidence="12" type="primary">cbiM</name>
    <name evidence="13" type="ORF">C440_06222</name>
</gene>
<dbReference type="FunFam" id="1.10.1760.20:FF:000001">
    <property type="entry name" value="Cobalt transport protein CbiM"/>
    <property type="match status" value="1"/>
</dbReference>
<accession>M0IJ21</accession>
<dbReference type="AlphaFoldDB" id="M0IJ21"/>
<evidence type="ECO:0000256" key="10">
    <source>
        <dbReference type="ARBA" id="ARBA00023136"/>
    </source>
</evidence>
<evidence type="ECO:0000313" key="13">
    <source>
        <dbReference type="EMBL" id="ELZ95863.1"/>
    </source>
</evidence>
<comment type="pathway">
    <text evidence="2 12">Cofactor biosynthesis; adenosylcobalamin biosynthesis.</text>
</comment>
<organism evidence="13 14">
    <name type="scientific">Haloferax mucosum ATCC BAA-1512</name>
    <dbReference type="NCBI Taxonomy" id="662479"/>
    <lineage>
        <taxon>Archaea</taxon>
        <taxon>Methanobacteriati</taxon>
        <taxon>Methanobacteriota</taxon>
        <taxon>Stenosarchaea group</taxon>
        <taxon>Halobacteria</taxon>
        <taxon>Halobacteriales</taxon>
        <taxon>Haloferacaceae</taxon>
        <taxon>Haloferax</taxon>
    </lineage>
</organism>
<evidence type="ECO:0000313" key="14">
    <source>
        <dbReference type="Proteomes" id="UP000011550"/>
    </source>
</evidence>
<feature type="transmembrane region" description="Helical" evidence="12">
    <location>
        <begin position="153"/>
        <end position="178"/>
    </location>
</feature>
<dbReference type="InterPro" id="IPR018024">
    <property type="entry name" value="CbiM"/>
</dbReference>
<dbReference type="HAMAP" id="MF_01462">
    <property type="entry name" value="CbiM"/>
    <property type="match status" value="1"/>
</dbReference>
<keyword evidence="14" id="KW-1185">Reference proteome</keyword>
<sequence>MGSFSSYEHGATSLMHIMEGFLPPFWAIFWTVVALPVVAYGAKRTLTAVKTDTRTKALIAVGTAFVFVLSALKLPSVVGSSSHPTGTGVMVVLFGPAVTAFAATIVLLYQSLLLAHGGLTTLGANVTAMGIVGPFVGWAAYRLVRTRLSLEQATFVAAVLTDWVTYLTTSIQLGLAFPSDAGALSSAADFAAVFAVTQLPIGIFEGLIAAAMVGYLVRVGSVTKERLGVTA</sequence>
<keyword evidence="3 12" id="KW-0171">Cobalt transport</keyword>
<dbReference type="PANTHER" id="PTHR43627">
    <property type="match status" value="1"/>
</dbReference>
<name>M0IJ21_9EURY</name>
<dbReference type="Proteomes" id="UP000011550">
    <property type="component" value="Unassembled WGS sequence"/>
</dbReference>
<comment type="subcellular location">
    <subcellularLocation>
        <location evidence="1">Cell inner membrane</location>
        <topology evidence="1">Multi-pass membrane protein</topology>
    </subcellularLocation>
    <subcellularLocation>
        <location evidence="12">Cell membrane</location>
        <topology evidence="12">Multi-pass membrane protein</topology>
    </subcellularLocation>
</comment>
<comment type="subunit">
    <text evidence="12">Forms an energy-coupling factor (ECF) transporter complex composed of an ATP-binding protein (A component, CbiO), a transmembrane protein (T component, CbiQ) and 2 possible substrate-capture proteins (S components, CbiM and CbiN) of unknown stoichimetry.</text>
</comment>
<feature type="transmembrane region" description="Helical" evidence="12">
    <location>
        <begin position="87"/>
        <end position="110"/>
    </location>
</feature>
<dbReference type="NCBIfam" id="NF006184">
    <property type="entry name" value="PRK08319.1"/>
    <property type="match status" value="1"/>
</dbReference>
<keyword evidence="10 12" id="KW-0472">Membrane</keyword>
<feature type="transmembrane region" description="Helical" evidence="12">
    <location>
        <begin position="57"/>
        <end position="75"/>
    </location>
</feature>
<dbReference type="UniPathway" id="UPA00148"/>
<feature type="transmembrane region" description="Helical" evidence="12">
    <location>
        <begin position="122"/>
        <end position="141"/>
    </location>
</feature>
<keyword evidence="5 12" id="KW-1003">Cell membrane</keyword>
<dbReference type="GO" id="GO:0009236">
    <property type="term" value="P:cobalamin biosynthetic process"/>
    <property type="evidence" value="ECO:0007669"/>
    <property type="project" value="UniProtKB-UniRule"/>
</dbReference>
<evidence type="ECO:0000256" key="7">
    <source>
        <dbReference type="ARBA" id="ARBA00022692"/>
    </source>
</evidence>
<keyword evidence="4 12" id="KW-0813">Transport</keyword>
<dbReference type="Pfam" id="PF01891">
    <property type="entry name" value="CbiM"/>
    <property type="match status" value="1"/>
</dbReference>
<keyword evidence="8 12" id="KW-1133">Transmembrane helix</keyword>
<evidence type="ECO:0000256" key="5">
    <source>
        <dbReference type="ARBA" id="ARBA00022475"/>
    </source>
</evidence>
<comment type="caution">
    <text evidence="13">The sequence shown here is derived from an EMBL/GenBank/DDBJ whole genome shotgun (WGS) entry which is preliminary data.</text>
</comment>
<keyword evidence="7 12" id="KW-0812">Transmembrane</keyword>
<feature type="transmembrane region" description="Helical" evidence="12">
    <location>
        <begin position="190"/>
        <end position="217"/>
    </location>
</feature>
<dbReference type="Gene3D" id="1.10.1760.20">
    <property type="match status" value="1"/>
</dbReference>
<keyword evidence="6 12" id="KW-0169">Cobalamin biosynthesis</keyword>